<dbReference type="EC" id="3.1.27.-" evidence="3"/>
<dbReference type="KEGG" id="palw:PSAL_023860"/>
<dbReference type="InterPro" id="IPR039378">
    <property type="entry name" value="RNase_T2_prok"/>
</dbReference>
<dbReference type="Proteomes" id="UP000283786">
    <property type="component" value="Chromosome"/>
</dbReference>
<dbReference type="GO" id="GO:0033897">
    <property type="term" value="F:ribonuclease T2 activity"/>
    <property type="evidence" value="ECO:0007669"/>
    <property type="project" value="InterPro"/>
</dbReference>
<accession>A0A418SIX2</accession>
<dbReference type="InterPro" id="IPR018188">
    <property type="entry name" value="RNase_T2_His_AS_1"/>
</dbReference>
<dbReference type="GO" id="GO:0016787">
    <property type="term" value="F:hydrolase activity"/>
    <property type="evidence" value="ECO:0007669"/>
    <property type="project" value="UniProtKB-KW"/>
</dbReference>
<dbReference type="GO" id="GO:0003723">
    <property type="term" value="F:RNA binding"/>
    <property type="evidence" value="ECO:0007669"/>
    <property type="project" value="InterPro"/>
</dbReference>
<dbReference type="OrthoDB" id="4720638at2"/>
<dbReference type="CDD" id="cd01062">
    <property type="entry name" value="RNase_T2_prok"/>
    <property type="match status" value="1"/>
</dbReference>
<dbReference type="RefSeq" id="WP_119838461.1">
    <property type="nucleotide sequence ID" value="NZ_CP060436.1"/>
</dbReference>
<dbReference type="InterPro" id="IPR001568">
    <property type="entry name" value="RNase_T2-like"/>
</dbReference>
<dbReference type="PANTHER" id="PTHR11240">
    <property type="entry name" value="RIBONUCLEASE T2"/>
    <property type="match status" value="1"/>
</dbReference>
<dbReference type="SUPFAM" id="SSF55895">
    <property type="entry name" value="Ribonuclease Rh-like"/>
    <property type="match status" value="1"/>
</dbReference>
<evidence type="ECO:0000256" key="2">
    <source>
        <dbReference type="RuleBase" id="RU004328"/>
    </source>
</evidence>
<comment type="similarity">
    <text evidence="1 2">Belongs to the RNase T2 family.</text>
</comment>
<gene>
    <name evidence="3" type="ORF">PSAL_023860</name>
</gene>
<evidence type="ECO:0000256" key="1">
    <source>
        <dbReference type="ARBA" id="ARBA00007469"/>
    </source>
</evidence>
<evidence type="ECO:0000313" key="4">
    <source>
        <dbReference type="Proteomes" id="UP000283786"/>
    </source>
</evidence>
<organism evidence="3 4">
    <name type="scientific">Pseudooceanicola algae</name>
    <dbReference type="NCBI Taxonomy" id="1537215"/>
    <lineage>
        <taxon>Bacteria</taxon>
        <taxon>Pseudomonadati</taxon>
        <taxon>Pseudomonadota</taxon>
        <taxon>Alphaproteobacteria</taxon>
        <taxon>Rhodobacterales</taxon>
        <taxon>Paracoccaceae</taxon>
        <taxon>Pseudooceanicola</taxon>
    </lineage>
</organism>
<sequence length="210" mass="23088">MPKLLACLILSLFALPLRAQDRPGQFDYYLAAFSWSPGYCEATGGESEQCAPGADYAWILHGLWPQYERGYPRDCPSTVAAPSRRQTAEMADIMGTAGLAFHEWRTHGTCSGLSARAYFDLSRKAFEAIRLPAFPEEATEDLRLRPARIGAALEALNPAIPSDGYVLRCEDGRLREVRICLDRDDLSPRPCGADLRSSCGGGAVTWDVQD</sequence>
<dbReference type="AlphaFoldDB" id="A0A418SIX2"/>
<dbReference type="EMBL" id="CP060436">
    <property type="protein sequence ID" value="QPM91137.1"/>
    <property type="molecule type" value="Genomic_DNA"/>
</dbReference>
<evidence type="ECO:0000313" key="3">
    <source>
        <dbReference type="EMBL" id="QPM91137.1"/>
    </source>
</evidence>
<dbReference type="PROSITE" id="PS00530">
    <property type="entry name" value="RNASE_T2_1"/>
    <property type="match status" value="1"/>
</dbReference>
<keyword evidence="3" id="KW-0378">Hydrolase</keyword>
<dbReference type="Pfam" id="PF00445">
    <property type="entry name" value="Ribonuclease_T2"/>
    <property type="match status" value="1"/>
</dbReference>
<proteinExistence type="inferred from homology"/>
<dbReference type="GO" id="GO:0006401">
    <property type="term" value="P:RNA catabolic process"/>
    <property type="evidence" value="ECO:0007669"/>
    <property type="project" value="TreeGrafter"/>
</dbReference>
<dbReference type="Gene3D" id="3.90.730.10">
    <property type="entry name" value="Ribonuclease T2-like"/>
    <property type="match status" value="1"/>
</dbReference>
<reference evidence="3 4" key="1">
    <citation type="submission" date="2020-08" db="EMBL/GenBank/DDBJ databases">
        <title>Genome sequence of Rhodobacteraceae bacterium Lw-13e.</title>
        <authorList>
            <person name="Poehlein A."/>
            <person name="Wolter L."/>
            <person name="Daniel R."/>
            <person name="Brinkhoff T."/>
        </authorList>
    </citation>
    <scope>NUCLEOTIDE SEQUENCE [LARGE SCALE GENOMIC DNA]</scope>
    <source>
        <strain evidence="3 4">Lw-13e</strain>
    </source>
</reference>
<dbReference type="InterPro" id="IPR036430">
    <property type="entry name" value="RNase_T2-like_sf"/>
</dbReference>
<protein>
    <submittedName>
        <fullName evidence="3">Ribonuclease</fullName>
        <ecNumber evidence="3">3.1.27.-</ecNumber>
    </submittedName>
</protein>
<keyword evidence="4" id="KW-1185">Reference proteome</keyword>
<dbReference type="PANTHER" id="PTHR11240:SF22">
    <property type="entry name" value="RIBONUCLEASE T2"/>
    <property type="match status" value="1"/>
</dbReference>
<name>A0A418SIX2_9RHOB</name>